<feature type="non-terminal residue" evidence="2">
    <location>
        <position position="1"/>
    </location>
</feature>
<evidence type="ECO:0000313" key="3">
    <source>
        <dbReference type="Proteomes" id="UP000836402"/>
    </source>
</evidence>
<dbReference type="EMBL" id="CAJHJG010003065">
    <property type="protein sequence ID" value="CAD6925935.1"/>
    <property type="molecule type" value="Genomic_DNA"/>
</dbReference>
<sequence length="279" mass="29493">DVIAQGLFILPDVDVDMRENLCTGNFGWDTRPTPFVEGLVRSCPASLLSPAAAAGVARGSSTRSPSPVVSDDGLGEDDSQDNRAISPLPPPSLDFGSLGVTSPFASPATLALALDVDESDVDEARSALAGDEQDFVIKQARAVLTENVVEDERVEHDEGYPPLDFEDRQEGLAPPRSSPAQDRSEHVVDQACGAAVAEGTKRSALVAEGHSQPSPAHLVLSQSSSSGNTSSAEGSWSNRPGRSKRPITFDDSDVDQENAPGPSTKRARLDWSYGRRSLS</sequence>
<feature type="compositionally biased region" description="Low complexity" evidence="1">
    <location>
        <begin position="55"/>
        <end position="64"/>
    </location>
</feature>
<feature type="region of interest" description="Disordered" evidence="1">
    <location>
        <begin position="149"/>
        <end position="279"/>
    </location>
</feature>
<feature type="region of interest" description="Disordered" evidence="1">
    <location>
        <begin position="55"/>
        <end position="91"/>
    </location>
</feature>
<proteinExistence type="predicted"/>
<keyword evidence="3" id="KW-1185">Reference proteome</keyword>
<name>A0ABN7ITL6_9BASI</name>
<feature type="compositionally biased region" description="Basic and acidic residues" evidence="1">
    <location>
        <begin position="150"/>
        <end position="170"/>
    </location>
</feature>
<organism evidence="2 3">
    <name type="scientific">Tilletia caries</name>
    <name type="common">wheat bunt fungus</name>
    <dbReference type="NCBI Taxonomy" id="13290"/>
    <lineage>
        <taxon>Eukaryota</taxon>
        <taxon>Fungi</taxon>
        <taxon>Dikarya</taxon>
        <taxon>Basidiomycota</taxon>
        <taxon>Ustilaginomycotina</taxon>
        <taxon>Exobasidiomycetes</taxon>
        <taxon>Tilletiales</taxon>
        <taxon>Tilletiaceae</taxon>
        <taxon>Tilletia</taxon>
    </lineage>
</organism>
<accession>A0ABN7ITL6</accession>
<evidence type="ECO:0000313" key="2">
    <source>
        <dbReference type="EMBL" id="CAD6925935.1"/>
    </source>
</evidence>
<dbReference type="Proteomes" id="UP000836402">
    <property type="component" value="Unassembled WGS sequence"/>
</dbReference>
<evidence type="ECO:0000256" key="1">
    <source>
        <dbReference type="SAM" id="MobiDB-lite"/>
    </source>
</evidence>
<gene>
    <name evidence="2" type="ORF">JKIAZH3_G6645</name>
</gene>
<comment type="caution">
    <text evidence="2">The sequence shown here is derived from an EMBL/GenBank/DDBJ whole genome shotgun (WGS) entry which is preliminary data.</text>
</comment>
<reference evidence="2" key="1">
    <citation type="submission" date="2020-10" db="EMBL/GenBank/DDBJ databases">
        <authorList>
            <person name="Sedaghatjoo S."/>
        </authorList>
    </citation>
    <scope>NUCLEOTIDE SEQUENCE</scope>
    <source>
        <strain evidence="2">AZH3</strain>
    </source>
</reference>
<feature type="compositionally biased region" description="Low complexity" evidence="1">
    <location>
        <begin position="221"/>
        <end position="237"/>
    </location>
</feature>
<protein>
    <submittedName>
        <fullName evidence="2">Uncharacterized protein</fullName>
    </submittedName>
</protein>